<reference evidence="2 3" key="1">
    <citation type="submission" date="2017-02" db="EMBL/GenBank/DDBJ databases">
        <authorList>
            <person name="Peterson S.W."/>
        </authorList>
    </citation>
    <scope>NUCLEOTIDE SEQUENCE [LARGE SCALE GENOMIC DNA]</scope>
    <source>
        <strain evidence="2 3">LMG 22410</strain>
    </source>
</reference>
<protein>
    <submittedName>
        <fullName evidence="2">Uncharacterized protein</fullName>
    </submittedName>
</protein>
<organism evidence="2 3">
    <name type="scientific">Agrococcus casei LMG 22410</name>
    <dbReference type="NCBI Taxonomy" id="1255656"/>
    <lineage>
        <taxon>Bacteria</taxon>
        <taxon>Bacillati</taxon>
        <taxon>Actinomycetota</taxon>
        <taxon>Actinomycetes</taxon>
        <taxon>Micrococcales</taxon>
        <taxon>Microbacteriaceae</taxon>
        <taxon>Agrococcus</taxon>
    </lineage>
</organism>
<gene>
    <name evidence="2" type="ORF">CZ674_11155</name>
</gene>
<keyword evidence="3" id="KW-1185">Reference proteome</keyword>
<proteinExistence type="predicted"/>
<dbReference type="AlphaFoldDB" id="A0A1R4GEE1"/>
<accession>A0A1R4GEE1</accession>
<feature type="compositionally biased region" description="Acidic residues" evidence="1">
    <location>
        <begin position="419"/>
        <end position="443"/>
    </location>
</feature>
<name>A0A1R4GEE1_9MICO</name>
<dbReference type="EMBL" id="FUHU01000044">
    <property type="protein sequence ID" value="SJM66405.1"/>
    <property type="molecule type" value="Genomic_DNA"/>
</dbReference>
<evidence type="ECO:0000313" key="2">
    <source>
        <dbReference type="EMBL" id="SJM66405.1"/>
    </source>
</evidence>
<evidence type="ECO:0000256" key="1">
    <source>
        <dbReference type="SAM" id="MobiDB-lite"/>
    </source>
</evidence>
<evidence type="ECO:0000313" key="3">
    <source>
        <dbReference type="Proteomes" id="UP000195787"/>
    </source>
</evidence>
<feature type="compositionally biased region" description="Basic and acidic residues" evidence="1">
    <location>
        <begin position="341"/>
        <end position="355"/>
    </location>
</feature>
<feature type="region of interest" description="Disordered" evidence="1">
    <location>
        <begin position="322"/>
        <end position="443"/>
    </location>
</feature>
<sequence>MIAEPVSDYEAIAENAAQLQATGEETIELDRFVLSIINGEIEVQEGISIDALQQMALTVGDSLGPLGEYFCNVAEAAWIYHEACSTAVDATKHLKGRQDNLQQSLLTLVNQREDAELLKQQTYTLPDDDTASGTLTSYTVLDTEGMLNATPVTSSLAGKKRDDAMRAIESNLTGLATMHEMVHARQDRQLEAFDTAYEEWEVAAGVFADSLDGVLGVLKDTDAENAFQRDGSFADALGTVGGVADMASAIPGVGLVAAALGVATSLLEAGYQIHQANRLHGEGDKSIRVAEGQVRKEYGDAGVAVLGLIPFVDFARLYGKNQPKASDVETPEAPAPNGHTVRPESDAPDERRPDLPVDVGVDTSPIDGWAGDAEETNPDYDYSPNEPVGGVPDQPPVRIPEAEEPGSDGEPVQIPEAEQPMEVEVDGEDDGTGIEVEVEGAHG</sequence>
<dbReference type="Proteomes" id="UP000195787">
    <property type="component" value="Unassembled WGS sequence"/>
</dbReference>